<evidence type="ECO:0000313" key="2">
    <source>
        <dbReference type="Proteomes" id="UP000492820"/>
    </source>
</evidence>
<dbReference type="FunFam" id="3.40.50.300:FF:000737">
    <property type="entry name" value="Bifunctional polynucleotide phosphatase/kinase"/>
    <property type="match status" value="1"/>
</dbReference>
<dbReference type="InterPro" id="IPR006549">
    <property type="entry name" value="HAD-SF_hydro_IIIA"/>
</dbReference>
<dbReference type="AlphaFoldDB" id="A0A068WUJ7"/>
<dbReference type="InterPro" id="IPR006551">
    <property type="entry name" value="Polynucleotide_phosphatase"/>
</dbReference>
<dbReference type="Pfam" id="PF13671">
    <property type="entry name" value="AAA_33"/>
    <property type="match status" value="1"/>
</dbReference>
<protein>
    <submittedName>
        <fullName evidence="1 3">Bifunctional polynucleotide</fullName>
    </submittedName>
</protein>
<gene>
    <name evidence="1" type="ORF">EgrG_000166600</name>
</gene>
<reference evidence="1 2" key="1">
    <citation type="journal article" date="2013" name="Nature">
        <title>The genomes of four tapeworm species reveal adaptations to parasitism.</title>
        <authorList>
            <person name="Tsai I.J."/>
            <person name="Zarowiecki M."/>
            <person name="Holroyd N."/>
            <person name="Garciarrubio A."/>
            <person name="Sanchez-Flores A."/>
            <person name="Brooks K.L."/>
            <person name="Tracey A."/>
            <person name="Bobes R.J."/>
            <person name="Fragoso G."/>
            <person name="Sciutto E."/>
            <person name="Aslett M."/>
            <person name="Beasley H."/>
            <person name="Bennett H.M."/>
            <person name="Cai J."/>
            <person name="Camicia F."/>
            <person name="Clark R."/>
            <person name="Cucher M."/>
            <person name="De Silva N."/>
            <person name="Day T.A."/>
            <person name="Deplazes P."/>
            <person name="Estrada K."/>
            <person name="Fernandez C."/>
            <person name="Holland P.W."/>
            <person name="Hou J."/>
            <person name="Hu S."/>
            <person name="Huckvale T."/>
            <person name="Hung S.S."/>
            <person name="Kamenetzky L."/>
            <person name="Keane J.A."/>
            <person name="Kiss F."/>
            <person name="Koziol U."/>
            <person name="Lambert O."/>
            <person name="Liu K."/>
            <person name="Luo X."/>
            <person name="Luo Y."/>
            <person name="Macchiaroli N."/>
            <person name="Nichol S."/>
            <person name="Paps J."/>
            <person name="Parkinson J."/>
            <person name="Pouchkina-Stantcheva N."/>
            <person name="Riddiford N."/>
            <person name="Rosenzvit M."/>
            <person name="Salinas G."/>
            <person name="Wasmuth J.D."/>
            <person name="Zamanian M."/>
            <person name="Zheng Y."/>
            <person name="Cai X."/>
            <person name="Soberon X."/>
            <person name="Olson P.D."/>
            <person name="Laclette J.P."/>
            <person name="Brehm K."/>
            <person name="Berriman M."/>
            <person name="Garciarrubio A."/>
            <person name="Bobes R.J."/>
            <person name="Fragoso G."/>
            <person name="Sanchez-Flores A."/>
            <person name="Estrada K."/>
            <person name="Cevallos M.A."/>
            <person name="Morett E."/>
            <person name="Gonzalez V."/>
            <person name="Portillo T."/>
            <person name="Ochoa-Leyva A."/>
            <person name="Jose M.V."/>
            <person name="Sciutto E."/>
            <person name="Landa A."/>
            <person name="Jimenez L."/>
            <person name="Valdes V."/>
            <person name="Carrero J.C."/>
            <person name="Larralde C."/>
            <person name="Morales-Montor J."/>
            <person name="Limon-Lason J."/>
            <person name="Soberon X."/>
            <person name="Laclette J.P."/>
        </authorList>
    </citation>
    <scope>NUCLEOTIDE SEQUENCE [LARGE SCALE GENOMIC DNA]</scope>
</reference>
<dbReference type="GO" id="GO:0006281">
    <property type="term" value="P:DNA repair"/>
    <property type="evidence" value="ECO:0007669"/>
    <property type="project" value="TreeGrafter"/>
</dbReference>
<reference evidence="1" key="2">
    <citation type="submission" date="2014-06" db="EMBL/GenBank/DDBJ databases">
        <authorList>
            <person name="Aslett M."/>
        </authorList>
    </citation>
    <scope>NUCLEOTIDE SEQUENCE</scope>
</reference>
<dbReference type="OrthoDB" id="19045at2759"/>
<evidence type="ECO:0000313" key="3">
    <source>
        <dbReference type="WBParaSite" id="EgrG_000166600"/>
    </source>
</evidence>
<dbReference type="GO" id="GO:0003690">
    <property type="term" value="F:double-stranded DNA binding"/>
    <property type="evidence" value="ECO:0007669"/>
    <property type="project" value="TreeGrafter"/>
</dbReference>
<dbReference type="Pfam" id="PF08645">
    <property type="entry name" value="PNK3P"/>
    <property type="match status" value="1"/>
</dbReference>
<dbReference type="GO" id="GO:0046403">
    <property type="term" value="F:polynucleotide 3'-phosphatase activity"/>
    <property type="evidence" value="ECO:0007669"/>
    <property type="project" value="TreeGrafter"/>
</dbReference>
<dbReference type="InterPro" id="IPR027417">
    <property type="entry name" value="P-loop_NTPase"/>
</dbReference>
<dbReference type="EMBL" id="LK028583">
    <property type="protein sequence ID" value="CDS21273.1"/>
    <property type="molecule type" value="Genomic_DNA"/>
</dbReference>
<dbReference type="WBParaSite" id="EgrG_000166600">
    <property type="protein sequence ID" value="EgrG_000166600"/>
    <property type="gene ID" value="EgrG_000166600"/>
</dbReference>
<accession>A0A068WUJ7</accession>
<dbReference type="Gene3D" id="3.40.50.1000">
    <property type="entry name" value="HAD superfamily/HAD-like"/>
    <property type="match status" value="1"/>
</dbReference>
<dbReference type="InterPro" id="IPR036412">
    <property type="entry name" value="HAD-like_sf"/>
</dbReference>
<dbReference type="InterPro" id="IPR013954">
    <property type="entry name" value="PNK3P"/>
</dbReference>
<dbReference type="PANTHER" id="PTHR12083">
    <property type="entry name" value="BIFUNCTIONAL POLYNUCLEOTIDE PHOSPHATASE/KINASE"/>
    <property type="match status" value="1"/>
</dbReference>
<sequence>MGVCEYIYDRHTAIPTPPPPPPRPPPLSTLLSVCQSTSSFIPPKNYQVYGLSFLTPFLLARFQKVDPIMPKRKNTYNQEVGDTKKLKRTTLLAESAPAIPDNWTQGISLLIYKDRKAKASSKVLGLDLDGTVITPSSGRVFPVDANDWKLISPRIPDILKRFADEGYAIVIMSNQGGLEKMQDKKIPEFKTRFEAVLSKIGVPIRAYFAISNDVNRKPRIGMWQALEADNDGIEIDRKVSIYCGDAAGRVAKGKIKQDHSHCDRLFAENLGVLFKTPEELWKEAERVDSTYPLLFNPKEFQDIAFSTSSPVPPPLKDFPSKGAVLILMIGYPASGKSTFCNNHLTQLGYVIISRDVLKDMKKCVARCEQLLKAGSSVVVDNINVTAASREPFLKITKSLGVPAFACVMQTSLDHCRHNEMFRQLTDKNHSKIGSIVFNQMKKHYQTPTKNEGFEEIFDVPFVPDLRFDPQRSLYFQYLLEK</sequence>
<dbReference type="NCBIfam" id="TIGR01662">
    <property type="entry name" value="HAD-SF-IIIA"/>
    <property type="match status" value="1"/>
</dbReference>
<reference evidence="3" key="3">
    <citation type="submission" date="2020-10" db="UniProtKB">
        <authorList>
            <consortium name="WormBaseParasite"/>
        </authorList>
    </citation>
    <scope>IDENTIFICATION</scope>
</reference>
<dbReference type="GO" id="GO:0046404">
    <property type="term" value="F:ATP-dependent polydeoxyribonucleotide 5'-hydroxyl-kinase activity"/>
    <property type="evidence" value="ECO:0007669"/>
    <property type="project" value="TreeGrafter"/>
</dbReference>
<proteinExistence type="predicted"/>
<dbReference type="InterPro" id="IPR023214">
    <property type="entry name" value="HAD_sf"/>
</dbReference>
<dbReference type="Proteomes" id="UP000492820">
    <property type="component" value="Unassembled WGS sequence"/>
</dbReference>
<dbReference type="Gene3D" id="3.40.50.300">
    <property type="entry name" value="P-loop containing nucleotide triphosphate hydrolases"/>
    <property type="match status" value="1"/>
</dbReference>
<dbReference type="PANTHER" id="PTHR12083:SF9">
    <property type="entry name" value="BIFUNCTIONAL POLYNUCLEOTIDE PHOSPHATASE_KINASE"/>
    <property type="match status" value="1"/>
</dbReference>
<organism evidence="1">
    <name type="scientific">Echinococcus granulosus</name>
    <name type="common">Hydatid tapeworm</name>
    <dbReference type="NCBI Taxonomy" id="6210"/>
    <lineage>
        <taxon>Eukaryota</taxon>
        <taxon>Metazoa</taxon>
        <taxon>Spiralia</taxon>
        <taxon>Lophotrochozoa</taxon>
        <taxon>Platyhelminthes</taxon>
        <taxon>Cestoda</taxon>
        <taxon>Eucestoda</taxon>
        <taxon>Cyclophyllidea</taxon>
        <taxon>Taeniidae</taxon>
        <taxon>Echinococcus</taxon>
        <taxon>Echinococcus granulosus group</taxon>
    </lineage>
</organism>
<dbReference type="SUPFAM" id="SSF56784">
    <property type="entry name" value="HAD-like"/>
    <property type="match status" value="1"/>
</dbReference>
<dbReference type="SUPFAM" id="SSF52540">
    <property type="entry name" value="P-loop containing nucleoside triphosphate hydrolases"/>
    <property type="match status" value="1"/>
</dbReference>
<dbReference type="NCBIfam" id="TIGR01664">
    <property type="entry name" value="DNA-3'-Pase"/>
    <property type="match status" value="1"/>
</dbReference>
<name>A0A068WUJ7_ECHGR</name>
<evidence type="ECO:0000313" key="1">
    <source>
        <dbReference type="EMBL" id="CDS21273.1"/>
    </source>
</evidence>